<feature type="compositionally biased region" description="Basic residues" evidence="1">
    <location>
        <begin position="1"/>
        <end position="14"/>
    </location>
</feature>
<feature type="compositionally biased region" description="Basic and acidic residues" evidence="1">
    <location>
        <begin position="704"/>
        <end position="731"/>
    </location>
</feature>
<sequence length="731" mass="78720">MGKNSSKKAARHARATQDFFNQVPESSTGDSAKTSTGASSISTPTNVADALGSFVNPANAANSRLLTGTFQAFDLRDDYRQAACLLGERIYHTFERNKEAARDLLRHLFTTAYLTVDKSTGRREWRLDTDIKYEIVEAIHSTKLIGLFTHQRPIKNSNPTRLEYVIDGPSFLDEFDVVGIIVDFFLDWSVECADFLREHPDLRSLDISLLEYRDKHLPFACIGIIEIAAAIKAGVPIDLDPRPLEFFIAVRMNKMAGEQNLFVQGKPKKVTRKNKGEGKLKATEPTATGMEHTAEGFEEKQDDKEHVTNMNATVEDAEDEDDVNNGDVATTSAAAEPAVTTMESTAEVAKDKNVNNGAITLPAAGTGAGADAGTAAVAGTTTGTPTLTPATATGLNIPVAPDSVATLIAGARALSINDSRPGSDDPYSLRTRNRHIRRTMGARGFYMNNDSTAAGDDPFNLRTRPRLPQASANYVDPFTDADAPTPTGAPVPDEDPRPRRGDRLRANTTNPGATTFTSPMTATDASGTAEYTDPPPRVRAGRRRTSGATAGSRNTSSGATAGSNNTSPPLGETAARRLAKNRLYQELQDLVNTNFPSAAARRTAFAQARQRLLRSETVAVARGEQPLRATATRATQEALTIGRDDALNAVRQQRAAEAARMRATRTGTEANARAREQGFGFDIGGMGGWYGELEAMQIQALRGKKSDGKKEGEADKKVGGDEKKDGDEAEK</sequence>
<feature type="region of interest" description="Disordered" evidence="1">
    <location>
        <begin position="416"/>
        <end position="435"/>
    </location>
</feature>
<organism evidence="2 3">
    <name type="scientific">Cladophialophora immunda</name>
    <dbReference type="NCBI Taxonomy" id="569365"/>
    <lineage>
        <taxon>Eukaryota</taxon>
        <taxon>Fungi</taxon>
        <taxon>Dikarya</taxon>
        <taxon>Ascomycota</taxon>
        <taxon>Pezizomycotina</taxon>
        <taxon>Eurotiomycetes</taxon>
        <taxon>Chaetothyriomycetidae</taxon>
        <taxon>Chaetothyriales</taxon>
        <taxon>Herpotrichiellaceae</taxon>
        <taxon>Cladophialophora</taxon>
    </lineage>
</organism>
<protein>
    <submittedName>
        <fullName evidence="2">Uncharacterized protein</fullName>
    </submittedName>
</protein>
<dbReference type="VEuPathDB" id="FungiDB:PV07_03055"/>
<feature type="compositionally biased region" description="Basic and acidic residues" evidence="1">
    <location>
        <begin position="494"/>
        <end position="505"/>
    </location>
</feature>
<evidence type="ECO:0000256" key="1">
    <source>
        <dbReference type="SAM" id="MobiDB-lite"/>
    </source>
</evidence>
<dbReference type="RefSeq" id="XP_016251620.1">
    <property type="nucleotide sequence ID" value="XM_016389718.1"/>
</dbReference>
<proteinExistence type="predicted"/>
<evidence type="ECO:0000313" key="3">
    <source>
        <dbReference type="Proteomes" id="UP000054466"/>
    </source>
</evidence>
<gene>
    <name evidence="2" type="ORF">PV07_03055</name>
</gene>
<keyword evidence="3" id="KW-1185">Reference proteome</keyword>
<dbReference type="HOGENOM" id="CLU_357158_0_0_1"/>
<feature type="compositionally biased region" description="Polar residues" evidence="1">
    <location>
        <begin position="18"/>
        <end position="42"/>
    </location>
</feature>
<feature type="region of interest" description="Disordered" evidence="1">
    <location>
        <begin position="441"/>
        <end position="571"/>
    </location>
</feature>
<dbReference type="EMBL" id="KN847041">
    <property type="protein sequence ID" value="KIW31404.1"/>
    <property type="molecule type" value="Genomic_DNA"/>
</dbReference>
<dbReference type="OrthoDB" id="4157239at2759"/>
<feature type="region of interest" description="Disordered" evidence="1">
    <location>
        <begin position="702"/>
        <end position="731"/>
    </location>
</feature>
<feature type="region of interest" description="Disordered" evidence="1">
    <location>
        <begin position="1"/>
        <end position="42"/>
    </location>
</feature>
<dbReference type="Proteomes" id="UP000054466">
    <property type="component" value="Unassembled WGS sequence"/>
</dbReference>
<dbReference type="AlphaFoldDB" id="A0A0D2D6S5"/>
<feature type="compositionally biased region" description="Polar residues" evidence="1">
    <location>
        <begin position="554"/>
        <end position="568"/>
    </location>
</feature>
<dbReference type="GeneID" id="27342249"/>
<evidence type="ECO:0000313" key="2">
    <source>
        <dbReference type="EMBL" id="KIW31404.1"/>
    </source>
</evidence>
<accession>A0A0D2D6S5</accession>
<feature type="region of interest" description="Disordered" evidence="1">
    <location>
        <begin position="270"/>
        <end position="303"/>
    </location>
</feature>
<reference evidence="2 3" key="1">
    <citation type="submission" date="2015-01" db="EMBL/GenBank/DDBJ databases">
        <title>The Genome Sequence of Cladophialophora immunda CBS83496.</title>
        <authorList>
            <consortium name="The Broad Institute Genomics Platform"/>
            <person name="Cuomo C."/>
            <person name="de Hoog S."/>
            <person name="Gorbushina A."/>
            <person name="Stielow B."/>
            <person name="Teixiera M."/>
            <person name="Abouelleil A."/>
            <person name="Chapman S.B."/>
            <person name="Priest M."/>
            <person name="Young S.K."/>
            <person name="Wortman J."/>
            <person name="Nusbaum C."/>
            <person name="Birren B."/>
        </authorList>
    </citation>
    <scope>NUCLEOTIDE SEQUENCE [LARGE SCALE GENOMIC DNA]</scope>
    <source>
        <strain evidence="2 3">CBS 83496</strain>
    </source>
</reference>
<feature type="compositionally biased region" description="Polar residues" evidence="1">
    <location>
        <begin position="506"/>
        <end position="526"/>
    </location>
</feature>
<name>A0A0D2D6S5_9EURO</name>
<feature type="compositionally biased region" description="Basic and acidic residues" evidence="1">
    <location>
        <begin position="292"/>
        <end position="303"/>
    </location>
</feature>